<comment type="caution">
    <text evidence="1">The sequence shown here is derived from an EMBL/GenBank/DDBJ whole genome shotgun (WGS) entry which is preliminary data.</text>
</comment>
<keyword evidence="2" id="KW-1185">Reference proteome</keyword>
<gene>
    <name evidence="1" type="ORF">GK091_17140</name>
</gene>
<dbReference type="RefSeq" id="WP_164041039.1">
    <property type="nucleotide sequence ID" value="NZ_JAAGNZ010000002.1"/>
</dbReference>
<evidence type="ECO:0008006" key="3">
    <source>
        <dbReference type="Google" id="ProtNLM"/>
    </source>
</evidence>
<reference evidence="1 2" key="1">
    <citation type="submission" date="2020-02" db="EMBL/GenBank/DDBJ databases">
        <title>Draft genome sequence of two Spirosoma agri KCTC 52727 and Spirosoma terrae KCTC 52035.</title>
        <authorList>
            <person name="Rojas J."/>
            <person name="Ambika Manirajan B."/>
            <person name="Ratering S."/>
            <person name="Suarez C."/>
            <person name="Schnell S."/>
        </authorList>
    </citation>
    <scope>NUCLEOTIDE SEQUENCE [LARGE SCALE GENOMIC DNA]</scope>
    <source>
        <strain evidence="1 2">KCTC 52727</strain>
    </source>
</reference>
<accession>A0A6M0IJY0</accession>
<sequence>MNYKSIIIRERTVDGIKGKVVAYELVDPTTGHTLGLYGSLERAKQIIDKNGQRWLKFGS</sequence>
<dbReference type="AlphaFoldDB" id="A0A6M0IJY0"/>
<dbReference type="EMBL" id="JAAGNZ010000002">
    <property type="protein sequence ID" value="NEU68616.1"/>
    <property type="molecule type" value="Genomic_DNA"/>
</dbReference>
<dbReference type="Proteomes" id="UP000477386">
    <property type="component" value="Unassembled WGS sequence"/>
</dbReference>
<name>A0A6M0IJY0_9BACT</name>
<organism evidence="1 2">
    <name type="scientific">Spirosoma agri</name>
    <dbReference type="NCBI Taxonomy" id="1987381"/>
    <lineage>
        <taxon>Bacteria</taxon>
        <taxon>Pseudomonadati</taxon>
        <taxon>Bacteroidota</taxon>
        <taxon>Cytophagia</taxon>
        <taxon>Cytophagales</taxon>
        <taxon>Cytophagaceae</taxon>
        <taxon>Spirosoma</taxon>
    </lineage>
</organism>
<evidence type="ECO:0000313" key="1">
    <source>
        <dbReference type="EMBL" id="NEU68616.1"/>
    </source>
</evidence>
<protein>
    <recommendedName>
        <fullName evidence="3">WGR domain-containing protein</fullName>
    </recommendedName>
</protein>
<evidence type="ECO:0000313" key="2">
    <source>
        <dbReference type="Proteomes" id="UP000477386"/>
    </source>
</evidence>
<proteinExistence type="predicted"/>